<feature type="compositionally biased region" description="Pro residues" evidence="7">
    <location>
        <begin position="201"/>
        <end position="210"/>
    </location>
</feature>
<name>A0A1S2YUY5_CICAR</name>
<proteinExistence type="inferred from homology"/>
<dbReference type="GO" id="GO:0006357">
    <property type="term" value="P:regulation of transcription by RNA polymerase II"/>
    <property type="evidence" value="ECO:0007669"/>
    <property type="project" value="InterPro"/>
</dbReference>
<accession>A0A1S2YUY5</accession>
<dbReference type="FunFam" id="3.10.450.580:FF:000002">
    <property type="entry name" value="Mediator of RNA polymerase II transcription subunit 6"/>
    <property type="match status" value="1"/>
</dbReference>
<dbReference type="eggNOG" id="KOG3169">
    <property type="taxonomic scope" value="Eukaryota"/>
</dbReference>
<evidence type="ECO:0000256" key="1">
    <source>
        <dbReference type="ARBA" id="ARBA00004123"/>
    </source>
</evidence>
<dbReference type="STRING" id="3827.A0A1S2YUY5"/>
<dbReference type="GeneID" id="101493904"/>
<comment type="subcellular location">
    <subcellularLocation>
        <location evidence="1">Nucleus</location>
    </subcellularLocation>
</comment>
<dbReference type="InterPro" id="IPR038566">
    <property type="entry name" value="Mediator_Med6_sf"/>
</dbReference>
<evidence type="ECO:0000256" key="7">
    <source>
        <dbReference type="SAM" id="MobiDB-lite"/>
    </source>
</evidence>
<keyword evidence="6" id="KW-0539">Nucleus</keyword>
<dbReference type="RefSeq" id="XP_004510328.1">
    <property type="nucleotide sequence ID" value="XM_004510271.3"/>
</dbReference>
<evidence type="ECO:0000313" key="9">
    <source>
        <dbReference type="RefSeq" id="XP_004510328.1"/>
    </source>
</evidence>
<dbReference type="OrthoDB" id="344220at2759"/>
<gene>
    <name evidence="9" type="primary">LOC101493904</name>
</gene>
<dbReference type="KEGG" id="cam:101493904"/>
<feature type="region of interest" description="Disordered" evidence="7">
    <location>
        <begin position="198"/>
        <end position="252"/>
    </location>
</feature>
<comment type="similarity">
    <text evidence="2">Belongs to the Mediator complex subunit 6 family.</text>
</comment>
<dbReference type="GO" id="GO:0016592">
    <property type="term" value="C:mediator complex"/>
    <property type="evidence" value="ECO:0007669"/>
    <property type="project" value="InterPro"/>
</dbReference>
<keyword evidence="4" id="KW-0010">Activator</keyword>
<dbReference type="AlphaFoldDB" id="A0A1S2YUY5"/>
<dbReference type="InterPro" id="IPR007018">
    <property type="entry name" value="Mediator_Med6"/>
</dbReference>
<keyword evidence="8" id="KW-1185">Reference proteome</keyword>
<dbReference type="InterPro" id="IPR016820">
    <property type="entry name" value="Mediator_Med6_met/pln"/>
</dbReference>
<dbReference type="GO" id="GO:0003712">
    <property type="term" value="F:transcription coregulator activity"/>
    <property type="evidence" value="ECO:0007669"/>
    <property type="project" value="InterPro"/>
</dbReference>
<protein>
    <submittedName>
        <fullName evidence="9">Mediator of RNA polymerase II transcription subunit 6 isoform X1</fullName>
    </submittedName>
</protein>
<dbReference type="Pfam" id="PF04934">
    <property type="entry name" value="Med6"/>
    <property type="match status" value="1"/>
</dbReference>
<evidence type="ECO:0000256" key="2">
    <source>
        <dbReference type="ARBA" id="ARBA00007526"/>
    </source>
</evidence>
<keyword evidence="5" id="KW-0804">Transcription</keyword>
<dbReference type="PIRSF" id="PIRSF023869">
    <property type="entry name" value="Mediator_MED6_meta/pln"/>
    <property type="match status" value="1"/>
</dbReference>
<keyword evidence="3" id="KW-0805">Transcription regulation</keyword>
<evidence type="ECO:0000256" key="6">
    <source>
        <dbReference type="ARBA" id="ARBA00023242"/>
    </source>
</evidence>
<dbReference type="Proteomes" id="UP000087171">
    <property type="component" value="Chromosome Ca7"/>
</dbReference>
<dbReference type="PaxDb" id="3827-XP_004510328.1"/>
<organism evidence="8 9">
    <name type="scientific">Cicer arietinum</name>
    <name type="common">Chickpea</name>
    <name type="synonym">Garbanzo</name>
    <dbReference type="NCBI Taxonomy" id="3827"/>
    <lineage>
        <taxon>Eukaryota</taxon>
        <taxon>Viridiplantae</taxon>
        <taxon>Streptophyta</taxon>
        <taxon>Embryophyta</taxon>
        <taxon>Tracheophyta</taxon>
        <taxon>Spermatophyta</taxon>
        <taxon>Magnoliopsida</taxon>
        <taxon>eudicotyledons</taxon>
        <taxon>Gunneridae</taxon>
        <taxon>Pentapetalae</taxon>
        <taxon>rosids</taxon>
        <taxon>fabids</taxon>
        <taxon>Fabales</taxon>
        <taxon>Fabaceae</taxon>
        <taxon>Papilionoideae</taxon>
        <taxon>50 kb inversion clade</taxon>
        <taxon>NPAAA clade</taxon>
        <taxon>Hologalegina</taxon>
        <taxon>IRL clade</taxon>
        <taxon>Cicereae</taxon>
        <taxon>Cicer</taxon>
    </lineage>
</organism>
<dbReference type="PANTHER" id="PTHR13104">
    <property type="entry name" value="MED-6-RELATED"/>
    <property type="match status" value="1"/>
</dbReference>
<reference evidence="9" key="2">
    <citation type="submission" date="2025-08" db="UniProtKB">
        <authorList>
            <consortium name="RefSeq"/>
        </authorList>
    </citation>
    <scope>IDENTIFICATION</scope>
    <source>
        <tissue evidence="9">Etiolated seedlings</tissue>
    </source>
</reference>
<dbReference type="Gene3D" id="3.10.450.580">
    <property type="entry name" value="Mediator complex, subunit Med6"/>
    <property type="match status" value="1"/>
</dbReference>
<sequence length="252" mass="27967">MAAPGAGMMEGGVPTAQPPGTDMTGICFRDQLWLNSYPLDRNLVFDYFALSPFYDWTSNNEQLRMRSLHPLDLSQLSKMTGTEYVLSEVMEPHLFIMRKQKRDSPDKVTPMLAYYILDGSIYQAPQLSNVFAARIGRALYYIQKAFTTAASKLEKIGYAGSVDSENDTTLPEPKAASKETVDIKELKRVDHILASLQHKLPPAPPPPPFPEGYVPPSTAETEKGPETQEATESQAPSVDPIIDQGPAKRMKF</sequence>
<evidence type="ECO:0000313" key="8">
    <source>
        <dbReference type="Proteomes" id="UP000087171"/>
    </source>
</evidence>
<reference evidence="8" key="1">
    <citation type="journal article" date="2013" name="Nat. Biotechnol.">
        <title>Draft genome sequence of chickpea (Cicer arietinum) provides a resource for trait improvement.</title>
        <authorList>
            <person name="Varshney R.K."/>
            <person name="Song C."/>
            <person name="Saxena R.K."/>
            <person name="Azam S."/>
            <person name="Yu S."/>
            <person name="Sharpe A.G."/>
            <person name="Cannon S."/>
            <person name="Baek J."/>
            <person name="Rosen B.D."/>
            <person name="Tar'an B."/>
            <person name="Millan T."/>
            <person name="Zhang X."/>
            <person name="Ramsay L.D."/>
            <person name="Iwata A."/>
            <person name="Wang Y."/>
            <person name="Nelson W."/>
            <person name="Farmer A.D."/>
            <person name="Gaur P.M."/>
            <person name="Soderlund C."/>
            <person name="Penmetsa R.V."/>
            <person name="Xu C."/>
            <person name="Bharti A.K."/>
            <person name="He W."/>
            <person name="Winter P."/>
            <person name="Zhao S."/>
            <person name="Hane J.K."/>
            <person name="Carrasquilla-Garcia N."/>
            <person name="Condie J.A."/>
            <person name="Upadhyaya H.D."/>
            <person name="Luo M.C."/>
            <person name="Thudi M."/>
            <person name="Gowda C.L."/>
            <person name="Singh N.P."/>
            <person name="Lichtenzveig J."/>
            <person name="Gali K.K."/>
            <person name="Rubio J."/>
            <person name="Nadarajan N."/>
            <person name="Dolezel J."/>
            <person name="Bansal K.C."/>
            <person name="Xu X."/>
            <person name="Edwards D."/>
            <person name="Zhang G."/>
            <person name="Kahl G."/>
            <person name="Gil J."/>
            <person name="Singh K.B."/>
            <person name="Datta S.K."/>
            <person name="Jackson S.A."/>
            <person name="Wang J."/>
            <person name="Cook D.R."/>
        </authorList>
    </citation>
    <scope>NUCLEOTIDE SEQUENCE [LARGE SCALE GENOMIC DNA]</scope>
    <source>
        <strain evidence="8">cv. CDC Frontier</strain>
    </source>
</reference>
<evidence type="ECO:0000256" key="4">
    <source>
        <dbReference type="ARBA" id="ARBA00023159"/>
    </source>
</evidence>
<evidence type="ECO:0000256" key="3">
    <source>
        <dbReference type="ARBA" id="ARBA00023015"/>
    </source>
</evidence>
<evidence type="ECO:0000256" key="5">
    <source>
        <dbReference type="ARBA" id="ARBA00023163"/>
    </source>
</evidence>